<sequence>MVSPPLLAFHGASQVDAQMKELQEERRRLKLKLDLADPPPVAVCLDHRHLAASMTAPSASTPTTPSMPPWVQSITNRKAMPITHANLGYHASADIVANAASALATHAARVSNGFRPAIPVPSRPSPACGALCLE</sequence>
<reference evidence="1" key="1">
    <citation type="submission" date="2021-01" db="EMBL/GenBank/DDBJ databases">
        <authorList>
            <person name="Corre E."/>
            <person name="Pelletier E."/>
            <person name="Niang G."/>
            <person name="Scheremetjew M."/>
            <person name="Finn R."/>
            <person name="Kale V."/>
            <person name="Holt S."/>
            <person name="Cochrane G."/>
            <person name="Meng A."/>
            <person name="Brown T."/>
            <person name="Cohen L."/>
        </authorList>
    </citation>
    <scope>NUCLEOTIDE SEQUENCE</scope>
    <source>
        <strain evidence="1">OF101</strain>
    </source>
</reference>
<organism evidence="1">
    <name type="scientific">Alexandrium catenella</name>
    <name type="common">Red tide dinoflagellate</name>
    <name type="synonym">Gonyaulax catenella</name>
    <dbReference type="NCBI Taxonomy" id="2925"/>
    <lineage>
        <taxon>Eukaryota</taxon>
        <taxon>Sar</taxon>
        <taxon>Alveolata</taxon>
        <taxon>Dinophyceae</taxon>
        <taxon>Gonyaulacales</taxon>
        <taxon>Pyrocystaceae</taxon>
        <taxon>Alexandrium</taxon>
    </lineage>
</organism>
<accession>A0A7S1WGG8</accession>
<protein>
    <submittedName>
        <fullName evidence="1">Uncharacterized protein</fullName>
    </submittedName>
</protein>
<gene>
    <name evidence="1" type="ORF">ACAT0790_LOCUS44108</name>
</gene>
<name>A0A7S1WGG8_ALECA</name>
<dbReference type="EMBL" id="HBGE01073594">
    <property type="protein sequence ID" value="CAD9167340.1"/>
    <property type="molecule type" value="Transcribed_RNA"/>
</dbReference>
<dbReference type="AlphaFoldDB" id="A0A7S1WGG8"/>
<evidence type="ECO:0000313" key="1">
    <source>
        <dbReference type="EMBL" id="CAD9167340.1"/>
    </source>
</evidence>
<proteinExistence type="predicted"/>